<dbReference type="InterPro" id="IPR007862">
    <property type="entry name" value="Adenylate_kinase_lid-dom"/>
</dbReference>
<dbReference type="EMBL" id="DS114153">
    <property type="protein sequence ID" value="EAX89924.1"/>
    <property type="molecule type" value="Genomic_DNA"/>
</dbReference>
<dbReference type="InterPro" id="IPR033690">
    <property type="entry name" value="Adenylat_kinase_CS"/>
</dbReference>
<dbReference type="FunCoup" id="A2FYU1">
    <property type="interactions" value="627"/>
</dbReference>
<evidence type="ECO:0000256" key="5">
    <source>
        <dbReference type="RuleBase" id="RU003330"/>
    </source>
</evidence>
<comment type="similarity">
    <text evidence="1 5">Belongs to the adenylate kinase family.</text>
</comment>
<evidence type="ECO:0000313" key="7">
    <source>
        <dbReference type="EMBL" id="EAX89924.1"/>
    </source>
</evidence>
<dbReference type="SMR" id="A2FYU1"/>
<dbReference type="InterPro" id="IPR036193">
    <property type="entry name" value="ADK_active_lid_dom_sf"/>
</dbReference>
<dbReference type="HAMAP" id="MF_00235">
    <property type="entry name" value="Adenylate_kinase_Adk"/>
    <property type="match status" value="1"/>
</dbReference>
<dbReference type="GO" id="GO:0004017">
    <property type="term" value="F:AMP kinase activity"/>
    <property type="evidence" value="ECO:0000318"/>
    <property type="project" value="GO_Central"/>
</dbReference>
<dbReference type="Gene3D" id="3.40.50.300">
    <property type="entry name" value="P-loop containing nucleotide triphosphate hydrolases"/>
    <property type="match status" value="1"/>
</dbReference>
<dbReference type="PANTHER" id="PTHR23359">
    <property type="entry name" value="NUCLEOTIDE KINASE"/>
    <property type="match status" value="1"/>
</dbReference>
<protein>
    <submittedName>
        <fullName evidence="7">Adenlylate kinase, putative</fullName>
    </submittedName>
</protein>
<dbReference type="SUPFAM" id="SSF57774">
    <property type="entry name" value="Microbial and mitochondrial ADK, insert 'zinc finger' domain"/>
    <property type="match status" value="1"/>
</dbReference>
<dbReference type="STRING" id="5722.A2FYU1"/>
<dbReference type="OMA" id="HEEFXIT"/>
<feature type="domain" description="Adenylate kinase active site lid" evidence="6">
    <location>
        <begin position="130"/>
        <end position="165"/>
    </location>
</feature>
<dbReference type="GO" id="GO:0005524">
    <property type="term" value="F:ATP binding"/>
    <property type="evidence" value="ECO:0007669"/>
    <property type="project" value="InterPro"/>
</dbReference>
<evidence type="ECO:0000313" key="8">
    <source>
        <dbReference type="Proteomes" id="UP000001542"/>
    </source>
</evidence>
<reference evidence="7" key="2">
    <citation type="journal article" date="2007" name="Science">
        <title>Draft genome sequence of the sexually transmitted pathogen Trichomonas vaginalis.</title>
        <authorList>
            <person name="Carlton J.M."/>
            <person name="Hirt R.P."/>
            <person name="Silva J.C."/>
            <person name="Delcher A.L."/>
            <person name="Schatz M."/>
            <person name="Zhao Q."/>
            <person name="Wortman J.R."/>
            <person name="Bidwell S.L."/>
            <person name="Alsmark U.C.M."/>
            <person name="Besteiro S."/>
            <person name="Sicheritz-Ponten T."/>
            <person name="Noel C.J."/>
            <person name="Dacks J.B."/>
            <person name="Foster P.G."/>
            <person name="Simillion C."/>
            <person name="Van de Peer Y."/>
            <person name="Miranda-Saavedra D."/>
            <person name="Barton G.J."/>
            <person name="Westrop G.D."/>
            <person name="Mueller S."/>
            <person name="Dessi D."/>
            <person name="Fiori P.L."/>
            <person name="Ren Q."/>
            <person name="Paulsen I."/>
            <person name="Zhang H."/>
            <person name="Bastida-Corcuera F.D."/>
            <person name="Simoes-Barbosa A."/>
            <person name="Brown M.T."/>
            <person name="Hayes R.D."/>
            <person name="Mukherjee M."/>
            <person name="Okumura C.Y."/>
            <person name="Schneider R."/>
            <person name="Smith A.J."/>
            <person name="Vanacova S."/>
            <person name="Villalvazo M."/>
            <person name="Haas B.J."/>
            <person name="Pertea M."/>
            <person name="Feldblyum T.V."/>
            <person name="Utterback T.R."/>
            <person name="Shu C.L."/>
            <person name="Osoegawa K."/>
            <person name="de Jong P.J."/>
            <person name="Hrdy I."/>
            <person name="Horvathova L."/>
            <person name="Zubacova Z."/>
            <person name="Dolezal P."/>
            <person name="Malik S.B."/>
            <person name="Logsdon J.M. Jr."/>
            <person name="Henze K."/>
            <person name="Gupta A."/>
            <person name="Wang C.C."/>
            <person name="Dunne R.L."/>
            <person name="Upcroft J.A."/>
            <person name="Upcroft P."/>
            <person name="White O."/>
            <person name="Salzberg S.L."/>
            <person name="Tang P."/>
            <person name="Chiu C.-H."/>
            <person name="Lee Y.-S."/>
            <person name="Embley T.M."/>
            <person name="Coombs G.H."/>
            <person name="Mottram J.C."/>
            <person name="Tachezy J."/>
            <person name="Fraser-Liggett C.M."/>
            <person name="Johnson P.J."/>
        </authorList>
    </citation>
    <scope>NUCLEOTIDE SEQUENCE [LARGE SCALE GENOMIC DNA]</scope>
    <source>
        <strain evidence="7">G3</strain>
    </source>
</reference>
<dbReference type="KEGG" id="tva:4747600"/>
<dbReference type="PROSITE" id="PS00113">
    <property type="entry name" value="ADENYLATE_KINASE"/>
    <property type="match status" value="1"/>
</dbReference>
<dbReference type="eggNOG" id="KOG3078">
    <property type="taxonomic scope" value="Eukaryota"/>
</dbReference>
<dbReference type="InParanoid" id="A2FYU1"/>
<dbReference type="CDD" id="cd01428">
    <property type="entry name" value="ADK"/>
    <property type="match status" value="1"/>
</dbReference>
<organism evidence="7 8">
    <name type="scientific">Trichomonas vaginalis (strain ATCC PRA-98 / G3)</name>
    <dbReference type="NCBI Taxonomy" id="412133"/>
    <lineage>
        <taxon>Eukaryota</taxon>
        <taxon>Metamonada</taxon>
        <taxon>Parabasalia</taxon>
        <taxon>Trichomonadida</taxon>
        <taxon>Trichomonadidae</taxon>
        <taxon>Trichomonas</taxon>
    </lineage>
</organism>
<evidence type="ECO:0000256" key="4">
    <source>
        <dbReference type="ARBA" id="ARBA00022777"/>
    </source>
</evidence>
<gene>
    <name evidence="7" type="ORF">TVAG_072700</name>
</gene>
<reference evidence="7" key="1">
    <citation type="submission" date="2006-10" db="EMBL/GenBank/DDBJ databases">
        <authorList>
            <person name="Amadeo P."/>
            <person name="Zhao Q."/>
            <person name="Wortman J."/>
            <person name="Fraser-Liggett C."/>
            <person name="Carlton J."/>
        </authorList>
    </citation>
    <scope>NUCLEOTIDE SEQUENCE</scope>
    <source>
        <strain evidence="7">G3</strain>
    </source>
</reference>
<keyword evidence="4 5" id="KW-0418">Kinase</keyword>
<dbReference type="Pfam" id="PF00406">
    <property type="entry name" value="ADK"/>
    <property type="match status" value="1"/>
</dbReference>
<dbReference type="GO" id="GO:0005737">
    <property type="term" value="C:cytoplasm"/>
    <property type="evidence" value="ECO:0000318"/>
    <property type="project" value="GO_Central"/>
</dbReference>
<dbReference type="Pfam" id="PF05191">
    <property type="entry name" value="ADK_lid"/>
    <property type="match status" value="1"/>
</dbReference>
<proteinExistence type="inferred from homology"/>
<evidence type="ECO:0000256" key="2">
    <source>
        <dbReference type="ARBA" id="ARBA00022679"/>
    </source>
</evidence>
<keyword evidence="8" id="KW-1185">Reference proteome</keyword>
<dbReference type="InterPro" id="IPR000850">
    <property type="entry name" value="Adenylat/UMP-CMP_kin"/>
</dbReference>
<dbReference type="VEuPathDB" id="TrichDB:TVAGG3_0644280"/>
<evidence type="ECO:0000259" key="6">
    <source>
        <dbReference type="Pfam" id="PF05191"/>
    </source>
</evidence>
<dbReference type="PRINTS" id="PR00094">
    <property type="entry name" value="ADENYLTKNASE"/>
</dbReference>
<dbReference type="NCBIfam" id="TIGR01351">
    <property type="entry name" value="adk"/>
    <property type="match status" value="1"/>
</dbReference>
<keyword evidence="3" id="KW-0547">Nucleotide-binding</keyword>
<dbReference type="FunFam" id="3.40.50.300:FF:000106">
    <property type="entry name" value="Adenylate kinase mitochondrial"/>
    <property type="match status" value="1"/>
</dbReference>
<dbReference type="SUPFAM" id="SSF52540">
    <property type="entry name" value="P-loop containing nucleoside triphosphate hydrolases"/>
    <property type="match status" value="1"/>
</dbReference>
<sequence length="217" mass="24025">MATKRIIFFGPPGSGKGTQSEILEKKFGLAHISTGDCFRSEIAAGSPVGLKVKSIIESGLLVDDATVMEVFEAVLGKIPPEQGFILDGIPRTINQAKLLAELLEKIGRPVTHVIYLQVSREELQERICGRLFHPGSGRTYHTKFNPPKVPMKDDQTGEDLIVRKDDTIEVFNQRMNQYGNTFQPVLDYYTQLGLLKTVLGTGKQAKQVTEEVLAILQ</sequence>
<name>A2FYU1_TRIV3</name>
<dbReference type="AlphaFoldDB" id="A2FYU1"/>
<accession>A2FYU1</accession>
<dbReference type="OrthoDB" id="439792at2759"/>
<dbReference type="InterPro" id="IPR006259">
    <property type="entry name" value="Adenyl_kin_sub"/>
</dbReference>
<dbReference type="InterPro" id="IPR027417">
    <property type="entry name" value="P-loop_NTPase"/>
</dbReference>
<dbReference type="VEuPathDB" id="TrichDB:TVAG_072700"/>
<evidence type="ECO:0000256" key="1">
    <source>
        <dbReference type="ARBA" id="ARBA00007220"/>
    </source>
</evidence>
<keyword evidence="2 5" id="KW-0808">Transferase</keyword>
<dbReference type="RefSeq" id="XP_001302854.1">
    <property type="nucleotide sequence ID" value="XM_001302853.1"/>
</dbReference>
<evidence type="ECO:0000256" key="3">
    <source>
        <dbReference type="ARBA" id="ARBA00022741"/>
    </source>
</evidence>
<dbReference type="Proteomes" id="UP000001542">
    <property type="component" value="Unassembled WGS sequence"/>
</dbReference>